<dbReference type="EMBL" id="JAESVA010000004">
    <property type="protein sequence ID" value="MCB8881264.1"/>
    <property type="molecule type" value="Genomic_DNA"/>
</dbReference>
<reference evidence="8 9" key="1">
    <citation type="journal article" date="2021" name="Microorganisms">
        <title>Acidisoma silvae sp. nov. and Acidisomacellulosilytica sp. nov., Two Acidophilic Bacteria Isolated from Decaying Wood, Hydrolyzing Cellulose and Producing Poly-3-hydroxybutyrate.</title>
        <authorList>
            <person name="Mieszkin S."/>
            <person name="Pouder E."/>
            <person name="Uroz S."/>
            <person name="Simon-Colin C."/>
            <person name="Alain K."/>
        </authorList>
    </citation>
    <scope>NUCLEOTIDE SEQUENCE [LARGE SCALE GENOMIC DNA]</scope>
    <source>
        <strain evidence="8 9">HW T5.17</strain>
    </source>
</reference>
<dbReference type="InterPro" id="IPR018313">
    <property type="entry name" value="SBP_3_CS"/>
</dbReference>
<feature type="domain" description="Ionotropic glutamate receptor C-terminal" evidence="7">
    <location>
        <begin position="36"/>
        <end position="257"/>
    </location>
</feature>
<feature type="domain" description="Solute-binding protein family 3/N-terminal" evidence="6">
    <location>
        <begin position="36"/>
        <end position="258"/>
    </location>
</feature>
<dbReference type="GO" id="GO:0030313">
    <property type="term" value="C:cell envelope"/>
    <property type="evidence" value="ECO:0007669"/>
    <property type="project" value="UniProtKB-SubCell"/>
</dbReference>
<dbReference type="InterPro" id="IPR001638">
    <property type="entry name" value="Solute-binding_3/MltF_N"/>
</dbReference>
<feature type="signal peptide" evidence="5">
    <location>
        <begin position="1"/>
        <end position="25"/>
    </location>
</feature>
<evidence type="ECO:0000256" key="3">
    <source>
        <dbReference type="ARBA" id="ARBA00022729"/>
    </source>
</evidence>
<accession>A0A964E4A1</accession>
<comment type="similarity">
    <text evidence="2 4">Belongs to the bacterial solute-binding protein 3 family.</text>
</comment>
<evidence type="ECO:0000259" key="6">
    <source>
        <dbReference type="SMART" id="SM00062"/>
    </source>
</evidence>
<dbReference type="SMART" id="SM00079">
    <property type="entry name" value="PBPe"/>
    <property type="match status" value="1"/>
</dbReference>
<protein>
    <submittedName>
        <fullName evidence="8">Transporter substrate-binding domain-containing protein</fullName>
    </submittedName>
</protein>
<dbReference type="SMART" id="SM00062">
    <property type="entry name" value="PBPb"/>
    <property type="match status" value="1"/>
</dbReference>
<evidence type="ECO:0000256" key="5">
    <source>
        <dbReference type="SAM" id="SignalP"/>
    </source>
</evidence>
<dbReference type="GO" id="GO:0016020">
    <property type="term" value="C:membrane"/>
    <property type="evidence" value="ECO:0007669"/>
    <property type="project" value="InterPro"/>
</dbReference>
<dbReference type="AlphaFoldDB" id="A0A964E4A1"/>
<dbReference type="RefSeq" id="WP_227307935.1">
    <property type="nucleotide sequence ID" value="NZ_JAESVA010000004.1"/>
</dbReference>
<dbReference type="GO" id="GO:0015276">
    <property type="term" value="F:ligand-gated monoatomic ion channel activity"/>
    <property type="evidence" value="ECO:0007669"/>
    <property type="project" value="InterPro"/>
</dbReference>
<keyword evidence="9" id="KW-1185">Reference proteome</keyword>
<evidence type="ECO:0000313" key="9">
    <source>
        <dbReference type="Proteomes" id="UP000721844"/>
    </source>
</evidence>
<gene>
    <name evidence="8" type="ORF">ACELLULO517_13535</name>
</gene>
<proteinExistence type="inferred from homology"/>
<dbReference type="InterPro" id="IPR001320">
    <property type="entry name" value="Iontro_rcpt_C"/>
</dbReference>
<dbReference type="PANTHER" id="PTHR35936">
    <property type="entry name" value="MEMBRANE-BOUND LYTIC MUREIN TRANSGLYCOSYLASE F"/>
    <property type="match status" value="1"/>
</dbReference>
<dbReference type="Pfam" id="PF00497">
    <property type="entry name" value="SBP_bac_3"/>
    <property type="match status" value="1"/>
</dbReference>
<dbReference type="Proteomes" id="UP000721844">
    <property type="component" value="Unassembled WGS sequence"/>
</dbReference>
<dbReference type="Gene3D" id="3.40.190.10">
    <property type="entry name" value="Periplasmic binding protein-like II"/>
    <property type="match status" value="2"/>
</dbReference>
<dbReference type="PROSITE" id="PS01039">
    <property type="entry name" value="SBP_BACTERIAL_3"/>
    <property type="match status" value="1"/>
</dbReference>
<evidence type="ECO:0000256" key="2">
    <source>
        <dbReference type="ARBA" id="ARBA00010333"/>
    </source>
</evidence>
<comment type="subcellular location">
    <subcellularLocation>
        <location evidence="1">Cell envelope</location>
    </subcellularLocation>
</comment>
<evidence type="ECO:0000256" key="4">
    <source>
        <dbReference type="RuleBase" id="RU003744"/>
    </source>
</evidence>
<name>A0A964E4A1_9PROT</name>
<dbReference type="SUPFAM" id="SSF53850">
    <property type="entry name" value="Periplasmic binding protein-like II"/>
    <property type="match status" value="1"/>
</dbReference>
<evidence type="ECO:0000256" key="1">
    <source>
        <dbReference type="ARBA" id="ARBA00004196"/>
    </source>
</evidence>
<comment type="caution">
    <text evidence="8">The sequence shown here is derived from an EMBL/GenBank/DDBJ whole genome shotgun (WGS) entry which is preliminary data.</text>
</comment>
<organism evidence="8 9">
    <name type="scientific">Acidisoma cellulosilyticum</name>
    <dbReference type="NCBI Taxonomy" id="2802395"/>
    <lineage>
        <taxon>Bacteria</taxon>
        <taxon>Pseudomonadati</taxon>
        <taxon>Pseudomonadota</taxon>
        <taxon>Alphaproteobacteria</taxon>
        <taxon>Acetobacterales</taxon>
        <taxon>Acidocellaceae</taxon>
        <taxon>Acidisoma</taxon>
    </lineage>
</organism>
<feature type="chain" id="PRO_5037329178" evidence="5">
    <location>
        <begin position="26"/>
        <end position="269"/>
    </location>
</feature>
<dbReference type="PANTHER" id="PTHR35936:SF17">
    <property type="entry name" value="ARGININE-BINDING EXTRACELLULAR PROTEIN ARTP"/>
    <property type="match status" value="1"/>
</dbReference>
<evidence type="ECO:0000259" key="7">
    <source>
        <dbReference type="SMART" id="SM00079"/>
    </source>
</evidence>
<keyword evidence="3 5" id="KW-0732">Signal</keyword>
<evidence type="ECO:0000313" key="8">
    <source>
        <dbReference type="EMBL" id="MCB8881264.1"/>
    </source>
</evidence>
<sequence length="269" mass="29175">MGALTWIGRVAGLACLLAAPGLAQAHSLDEILSAKTLVVGINPNLPPLGSFSDTNQVQGFDVDIANKLGSMLGVKVQLVQVNSADRVPFLITGKADLMMGALTRTPARAQVIDFSLPIQTEAISALTKDSAPFKTMQDLNASNVKLIEVRGTTPVDYVKQNLPKAQVTLFDNYPDAVRAFEQGRGDAIVDVTDYLGTYTKQYPAKTRVIADKNAEVDYDAIGLAFGNEPLKAWLNVAIYELETDGFLNDTYKKWFGMAPVYPIPTTPYF</sequence>